<organism evidence="2">
    <name type="scientific">Actinomyces succiniciruminis</name>
    <dbReference type="NCBI Taxonomy" id="1522002"/>
    <lineage>
        <taxon>Bacteria</taxon>
        <taxon>Bacillati</taxon>
        <taxon>Actinomycetota</taxon>
        <taxon>Actinomycetes</taxon>
        <taxon>Actinomycetales</taxon>
        <taxon>Actinomycetaceae</taxon>
        <taxon>Actinomyces</taxon>
    </lineage>
</organism>
<dbReference type="CDD" id="cd02440">
    <property type="entry name" value="AdoMet_MTases"/>
    <property type="match status" value="1"/>
</dbReference>
<accession>A0A1L7RIK4</accession>
<protein>
    <submittedName>
        <fullName evidence="2">Methyltransferase domain protein</fullName>
    </submittedName>
</protein>
<keyword evidence="2" id="KW-0808">Transferase</keyword>
<keyword evidence="2" id="KW-0489">Methyltransferase</keyword>
<sequence length="249" mass="27831">MTDVPRSLIPAHRDPAETRARLLSLCDKSEIQSVLDLLSFIHNPRLADMRVLELACGVGPVTLPMAAAGHRVLATDNREDALGLFSGRIDGLRHTQPDVAARIEVRRADMTDFLFQEQFKAICIPAGAITALDPEQRRNTIRLATAHLAFGGRLILSAEHVRPEAPASTTFTTRPGITLTERIDHARHRRRITLAQGDQTRTSDRFLVAPHDLMRDFEDAGVTLDYRHFIPDARRPHHTNIVFGTVKLH</sequence>
<dbReference type="GO" id="GO:0008168">
    <property type="term" value="F:methyltransferase activity"/>
    <property type="evidence" value="ECO:0007669"/>
    <property type="project" value="UniProtKB-KW"/>
</dbReference>
<dbReference type="InterPro" id="IPR041698">
    <property type="entry name" value="Methyltransf_25"/>
</dbReference>
<proteinExistence type="predicted"/>
<gene>
    <name evidence="2" type="ORF">AAM4_1794</name>
</gene>
<dbReference type="SUPFAM" id="SSF53335">
    <property type="entry name" value="S-adenosyl-L-methionine-dependent methyltransferases"/>
    <property type="match status" value="1"/>
</dbReference>
<dbReference type="AlphaFoldDB" id="A0A1L7RIK4"/>
<evidence type="ECO:0000259" key="1">
    <source>
        <dbReference type="Pfam" id="PF13649"/>
    </source>
</evidence>
<reference evidence="2" key="1">
    <citation type="submission" date="2014-07" db="EMBL/GenBank/DDBJ databases">
        <authorList>
            <person name="Zhang J.E."/>
            <person name="Yang H."/>
            <person name="Guo J."/>
            <person name="Deng Z."/>
            <person name="Luo H."/>
            <person name="Luo M."/>
            <person name="Zhao B."/>
        </authorList>
    </citation>
    <scope>NUCLEOTIDE SEQUENCE</scope>
    <source>
        <strain evidence="2">AM4</strain>
    </source>
</reference>
<feature type="domain" description="Methyltransferase" evidence="1">
    <location>
        <begin position="51"/>
        <end position="152"/>
    </location>
</feature>
<dbReference type="InterPro" id="IPR029063">
    <property type="entry name" value="SAM-dependent_MTases_sf"/>
</dbReference>
<dbReference type="GO" id="GO:0032259">
    <property type="term" value="P:methylation"/>
    <property type="evidence" value="ECO:0007669"/>
    <property type="project" value="UniProtKB-KW"/>
</dbReference>
<dbReference type="Pfam" id="PF13649">
    <property type="entry name" value="Methyltransf_25"/>
    <property type="match status" value="1"/>
</dbReference>
<evidence type="ECO:0000313" key="2">
    <source>
        <dbReference type="EMBL" id="CED91626.1"/>
    </source>
</evidence>
<dbReference type="EMBL" id="LK995516">
    <property type="protein sequence ID" value="CED91626.1"/>
    <property type="molecule type" value="Genomic_DNA"/>
</dbReference>
<name>A0A1L7RIK4_9ACTO</name>
<dbReference type="Gene3D" id="3.40.50.150">
    <property type="entry name" value="Vaccinia Virus protein VP39"/>
    <property type="match status" value="1"/>
</dbReference>